<feature type="compositionally biased region" description="Acidic residues" evidence="1">
    <location>
        <begin position="812"/>
        <end position="828"/>
    </location>
</feature>
<gene>
    <name evidence="2" type="ORF">DFH05DRAFT_1407839</name>
</gene>
<name>A0A9W8TT20_9AGAR</name>
<keyword evidence="3" id="KW-1185">Reference proteome</keyword>
<accession>A0A9W8TT20</accession>
<organism evidence="2 3">
    <name type="scientific">Lentinula detonsa</name>
    <dbReference type="NCBI Taxonomy" id="2804962"/>
    <lineage>
        <taxon>Eukaryota</taxon>
        <taxon>Fungi</taxon>
        <taxon>Dikarya</taxon>
        <taxon>Basidiomycota</taxon>
        <taxon>Agaricomycotina</taxon>
        <taxon>Agaricomycetes</taxon>
        <taxon>Agaricomycetidae</taxon>
        <taxon>Agaricales</taxon>
        <taxon>Marasmiineae</taxon>
        <taxon>Omphalotaceae</taxon>
        <taxon>Lentinula</taxon>
    </lineage>
</organism>
<dbReference type="PANTHER" id="PTHR33096">
    <property type="entry name" value="CXC2 DOMAIN-CONTAINING PROTEIN"/>
    <property type="match status" value="1"/>
</dbReference>
<evidence type="ECO:0000313" key="3">
    <source>
        <dbReference type="Proteomes" id="UP001142393"/>
    </source>
</evidence>
<dbReference type="Pfam" id="PF18758">
    <property type="entry name" value="KDZ"/>
    <property type="match status" value="1"/>
</dbReference>
<dbReference type="EMBL" id="JANVFU010000020">
    <property type="protein sequence ID" value="KAJ3739107.1"/>
    <property type="molecule type" value="Genomic_DNA"/>
</dbReference>
<sequence length="843" mass="96734">MPELLEAYLDYCLRRRSGQLYEGEVRERHILLVWSVFGTCSSILHRLCTHSPASEHSNYEVPVFTSDRLNNASYLRSGFLPFNPLVNKSVVSLETVELYHHLFMRCPRLGIQPFIRALCDLQGVRFKNNVPVQFASAYDLYIRLADGVRNQVRSALGRLTPNYRMLNTCPACQYEVEGEPAQPIRMMAACDGNNSLKRFQRREPSGDGRMLGTVKERPDTRVGGGDYFLLPETVDLWDEPNWGKWLDWAPTGRGAKNSCTDRWSNMNESKTARSFGCFEVNGLFAGFCRHSFVLVFADMLRTGEQSKYFLALLHHFMSACRDDRRQRGLPDEPIGSLGVGYDIACGMVDKITRSPLTQLAQDEKLHLLIGLLHGYAHNRLCQLSFLMLYIYGAGIEDLEVCERFFSHSNALASVTRHMSRFRRHQAIASYAYHRDNFESYHNLSKFMYSNYKQALGILNRARDTQATLNQLGILDAERVVSFLAEEKEYLESREQTPAEEVLSNSYYQALVKLSQCQQRLRRARKTFREELGSSAENNDSTTGEEDDPLFLTERQMTNEQEVEAKLLADVHSLEERLGLRRDQRWCKGSEGWEKAEGLVQMASYQKALDRLEGLIVARIFELSRMNVSGTGMYGYFKRSAAIVSALESYNEAAAKLSPPRKLLDWNNVLNYTYLSEFDFLRDTRSDVRDRPWAKPAVREAMSEFFKLIRAGEELDRLHIEIKRLLTSMKEEEEYIPAVARKVQAYNPPLAYQIQLYGNERGRFNAVHRMRLNSIRKLKGFNPIDSHFFQPGIGIRRQRVEEADFCETQAAREEDDDDESEGEDEEAEANDLAATVLAVANDHV</sequence>
<feature type="region of interest" description="Disordered" evidence="1">
    <location>
        <begin position="807"/>
        <end position="829"/>
    </location>
</feature>
<dbReference type="InterPro" id="IPR040521">
    <property type="entry name" value="KDZ"/>
</dbReference>
<dbReference type="AlphaFoldDB" id="A0A9W8TT20"/>
<proteinExistence type="predicted"/>
<protein>
    <recommendedName>
        <fullName evidence="4">CxC2-like cysteine cluster KDZ transposase-associated domain-containing protein</fullName>
    </recommendedName>
</protein>
<dbReference type="PANTHER" id="PTHR33096:SF1">
    <property type="entry name" value="CXC1-LIKE CYSTEINE CLUSTER ASSOCIATED WITH KDZ TRANSPOSASES DOMAIN-CONTAINING PROTEIN"/>
    <property type="match status" value="1"/>
</dbReference>
<evidence type="ECO:0008006" key="4">
    <source>
        <dbReference type="Google" id="ProtNLM"/>
    </source>
</evidence>
<reference evidence="2 3" key="1">
    <citation type="journal article" date="2023" name="Proc. Natl. Acad. Sci. U.S.A.">
        <title>A global phylogenomic analysis of the shiitake genus Lentinula.</title>
        <authorList>
            <person name="Sierra-Patev S."/>
            <person name="Min B."/>
            <person name="Naranjo-Ortiz M."/>
            <person name="Looney B."/>
            <person name="Konkel Z."/>
            <person name="Slot J.C."/>
            <person name="Sakamoto Y."/>
            <person name="Steenwyk J.L."/>
            <person name="Rokas A."/>
            <person name="Carro J."/>
            <person name="Camarero S."/>
            <person name="Ferreira P."/>
            <person name="Molpeceres G."/>
            <person name="Ruiz-Duenas F.J."/>
            <person name="Serrano A."/>
            <person name="Henrissat B."/>
            <person name="Drula E."/>
            <person name="Hughes K.W."/>
            <person name="Mata J.L."/>
            <person name="Ishikawa N.K."/>
            <person name="Vargas-Isla R."/>
            <person name="Ushijima S."/>
            <person name="Smith C.A."/>
            <person name="Donoghue J."/>
            <person name="Ahrendt S."/>
            <person name="Andreopoulos W."/>
            <person name="He G."/>
            <person name="LaButti K."/>
            <person name="Lipzen A."/>
            <person name="Ng V."/>
            <person name="Riley R."/>
            <person name="Sandor L."/>
            <person name="Barry K."/>
            <person name="Martinez A.T."/>
            <person name="Xiao Y."/>
            <person name="Gibbons J.G."/>
            <person name="Terashima K."/>
            <person name="Grigoriev I.V."/>
            <person name="Hibbett D."/>
        </authorList>
    </citation>
    <scope>NUCLEOTIDE SEQUENCE [LARGE SCALE GENOMIC DNA]</scope>
    <source>
        <strain evidence="2 3">TFB7810</strain>
    </source>
</reference>
<dbReference type="Proteomes" id="UP001142393">
    <property type="component" value="Unassembled WGS sequence"/>
</dbReference>
<evidence type="ECO:0000313" key="2">
    <source>
        <dbReference type="EMBL" id="KAJ3739107.1"/>
    </source>
</evidence>
<evidence type="ECO:0000256" key="1">
    <source>
        <dbReference type="SAM" id="MobiDB-lite"/>
    </source>
</evidence>
<comment type="caution">
    <text evidence="2">The sequence shown here is derived from an EMBL/GenBank/DDBJ whole genome shotgun (WGS) entry which is preliminary data.</text>
</comment>